<dbReference type="InterPro" id="IPR014284">
    <property type="entry name" value="RNA_pol_sigma-70_dom"/>
</dbReference>
<proteinExistence type="inferred from homology"/>
<comment type="similarity">
    <text evidence="1">Belongs to the sigma-70 factor family. ECF subfamily.</text>
</comment>
<dbReference type="Proteomes" id="UP000594759">
    <property type="component" value="Chromosome"/>
</dbReference>
<dbReference type="InterPro" id="IPR013325">
    <property type="entry name" value="RNA_pol_sigma_r2"/>
</dbReference>
<gene>
    <name evidence="7" type="ORF">IZT61_08595</name>
</gene>
<dbReference type="PANTHER" id="PTHR43133:SF62">
    <property type="entry name" value="RNA POLYMERASE SIGMA FACTOR SIGZ"/>
    <property type="match status" value="1"/>
</dbReference>
<keyword evidence="2" id="KW-0805">Transcription regulation</keyword>
<keyword evidence="3" id="KW-0731">Sigma factor</keyword>
<evidence type="ECO:0000256" key="1">
    <source>
        <dbReference type="ARBA" id="ARBA00010641"/>
    </source>
</evidence>
<organism evidence="7 8">
    <name type="scientific">Pedobacter endophyticus</name>
    <dbReference type="NCBI Taxonomy" id="2789740"/>
    <lineage>
        <taxon>Bacteria</taxon>
        <taxon>Pseudomonadati</taxon>
        <taxon>Bacteroidota</taxon>
        <taxon>Sphingobacteriia</taxon>
        <taxon>Sphingobacteriales</taxon>
        <taxon>Sphingobacteriaceae</taxon>
        <taxon>Pedobacter</taxon>
    </lineage>
</organism>
<dbReference type="InterPro" id="IPR013324">
    <property type="entry name" value="RNA_pol_sigma_r3/r4-like"/>
</dbReference>
<accession>A0A7S9L2J4</accession>
<dbReference type="SUPFAM" id="SSF88659">
    <property type="entry name" value="Sigma3 and sigma4 domains of RNA polymerase sigma factors"/>
    <property type="match status" value="1"/>
</dbReference>
<dbReference type="GO" id="GO:0006352">
    <property type="term" value="P:DNA-templated transcription initiation"/>
    <property type="evidence" value="ECO:0007669"/>
    <property type="project" value="InterPro"/>
</dbReference>
<reference evidence="7 8" key="1">
    <citation type="submission" date="2020-11" db="EMBL/GenBank/DDBJ databases">
        <title>Pedobacter endophytica, an endophytic bacteria isolated form Carex pumila.</title>
        <authorList>
            <person name="Peng Y."/>
            <person name="Jiang L."/>
            <person name="Lee J."/>
        </authorList>
    </citation>
    <scope>NUCLEOTIDE SEQUENCE [LARGE SCALE GENOMIC DNA]</scope>
    <source>
        <strain evidence="7 8">JBR3-12</strain>
    </source>
</reference>
<sequence>MKNLRIKSAKTSKQIHLLLITKTSSETRTAPHQKSNQSDDLLCELYNCYASSLRAVIFNLVPSAETTEDLLHDSFVKINNALHTYQPQRSQLFTWMKTIARNTTVDYLRMKSTRNSTLNKPIDFCKEELNVQYFSSVNTDLIGIKQLAERLSPENFSIINLVYFQHFTHEEAAKKLGMPLGTLKTRLRKSITQLKQLFN</sequence>
<evidence type="ECO:0000256" key="4">
    <source>
        <dbReference type="ARBA" id="ARBA00023163"/>
    </source>
</evidence>
<dbReference type="SUPFAM" id="SSF88946">
    <property type="entry name" value="Sigma2 domain of RNA polymerase sigma factors"/>
    <property type="match status" value="1"/>
</dbReference>
<evidence type="ECO:0000259" key="6">
    <source>
        <dbReference type="Pfam" id="PF08281"/>
    </source>
</evidence>
<dbReference type="AlphaFoldDB" id="A0A7S9L2J4"/>
<keyword evidence="4" id="KW-0804">Transcription</keyword>
<evidence type="ECO:0000313" key="7">
    <source>
        <dbReference type="EMBL" id="QPH41297.1"/>
    </source>
</evidence>
<keyword evidence="8" id="KW-1185">Reference proteome</keyword>
<dbReference type="NCBIfam" id="TIGR02937">
    <property type="entry name" value="sigma70-ECF"/>
    <property type="match status" value="1"/>
</dbReference>
<dbReference type="InterPro" id="IPR013249">
    <property type="entry name" value="RNA_pol_sigma70_r4_t2"/>
</dbReference>
<dbReference type="EMBL" id="CP064939">
    <property type="protein sequence ID" value="QPH41297.1"/>
    <property type="molecule type" value="Genomic_DNA"/>
</dbReference>
<dbReference type="InterPro" id="IPR007627">
    <property type="entry name" value="RNA_pol_sigma70_r2"/>
</dbReference>
<dbReference type="Pfam" id="PF08281">
    <property type="entry name" value="Sigma70_r4_2"/>
    <property type="match status" value="1"/>
</dbReference>
<dbReference type="InterPro" id="IPR036388">
    <property type="entry name" value="WH-like_DNA-bd_sf"/>
</dbReference>
<feature type="domain" description="RNA polymerase sigma factor 70 region 4 type 2" evidence="6">
    <location>
        <begin position="144"/>
        <end position="191"/>
    </location>
</feature>
<feature type="domain" description="RNA polymerase sigma-70 region 2" evidence="5">
    <location>
        <begin position="45"/>
        <end position="112"/>
    </location>
</feature>
<dbReference type="Gene3D" id="1.10.1740.10">
    <property type="match status" value="1"/>
</dbReference>
<evidence type="ECO:0000256" key="3">
    <source>
        <dbReference type="ARBA" id="ARBA00023082"/>
    </source>
</evidence>
<evidence type="ECO:0000259" key="5">
    <source>
        <dbReference type="Pfam" id="PF04542"/>
    </source>
</evidence>
<dbReference type="GO" id="GO:0003677">
    <property type="term" value="F:DNA binding"/>
    <property type="evidence" value="ECO:0007669"/>
    <property type="project" value="InterPro"/>
</dbReference>
<dbReference type="RefSeq" id="WP_196100748.1">
    <property type="nucleotide sequence ID" value="NZ_CP064939.1"/>
</dbReference>
<dbReference type="InterPro" id="IPR039425">
    <property type="entry name" value="RNA_pol_sigma-70-like"/>
</dbReference>
<dbReference type="Pfam" id="PF04542">
    <property type="entry name" value="Sigma70_r2"/>
    <property type="match status" value="1"/>
</dbReference>
<dbReference type="KEGG" id="pex:IZT61_08595"/>
<protein>
    <submittedName>
        <fullName evidence="7">Sigma-70 family RNA polymerase sigma factor</fullName>
    </submittedName>
</protein>
<dbReference type="PANTHER" id="PTHR43133">
    <property type="entry name" value="RNA POLYMERASE ECF-TYPE SIGMA FACTO"/>
    <property type="match status" value="1"/>
</dbReference>
<evidence type="ECO:0000313" key="8">
    <source>
        <dbReference type="Proteomes" id="UP000594759"/>
    </source>
</evidence>
<dbReference type="Gene3D" id="1.10.10.10">
    <property type="entry name" value="Winged helix-like DNA-binding domain superfamily/Winged helix DNA-binding domain"/>
    <property type="match status" value="1"/>
</dbReference>
<evidence type="ECO:0000256" key="2">
    <source>
        <dbReference type="ARBA" id="ARBA00023015"/>
    </source>
</evidence>
<name>A0A7S9L2J4_9SPHI</name>
<dbReference type="GO" id="GO:0016987">
    <property type="term" value="F:sigma factor activity"/>
    <property type="evidence" value="ECO:0007669"/>
    <property type="project" value="UniProtKB-KW"/>
</dbReference>